<organism evidence="1 2">
    <name type="scientific">Acetobacter orientalis</name>
    <dbReference type="NCBI Taxonomy" id="146474"/>
    <lineage>
        <taxon>Bacteria</taxon>
        <taxon>Pseudomonadati</taxon>
        <taxon>Pseudomonadota</taxon>
        <taxon>Alphaproteobacteria</taxon>
        <taxon>Acetobacterales</taxon>
        <taxon>Acetobacteraceae</taxon>
        <taxon>Acetobacter</taxon>
    </lineage>
</organism>
<name>A0A2Z5ZI88_9PROT</name>
<evidence type="ECO:0000313" key="2">
    <source>
        <dbReference type="Proteomes" id="UP000270034"/>
    </source>
</evidence>
<evidence type="ECO:0000313" key="1">
    <source>
        <dbReference type="EMBL" id="BBC80482.1"/>
    </source>
</evidence>
<protein>
    <submittedName>
        <fullName evidence="1">Uncharacterized protein</fullName>
    </submittedName>
</protein>
<gene>
    <name evidence="1" type="ORF">AcetOrient_orf03194</name>
</gene>
<dbReference type="KEGG" id="aot:AcetOri_orf03194"/>
<sequence>MSLNSIFGLVLTRLCAKPVSVKIRKNLFSLPLSATAQGRPDRSGAD</sequence>
<accession>A0A2Z5ZI88</accession>
<dbReference type="EMBL" id="AP018515">
    <property type="protein sequence ID" value="BBC80482.1"/>
    <property type="molecule type" value="Genomic_DNA"/>
</dbReference>
<proteinExistence type="predicted"/>
<dbReference type="AlphaFoldDB" id="A0A2Z5ZI88"/>
<reference evidence="1 2" key="1">
    <citation type="submission" date="2018-02" db="EMBL/GenBank/DDBJ databases">
        <title>Acetobacter orientalis genome.</title>
        <authorList>
            <person name="Nakashima N."/>
            <person name="Tamura T."/>
        </authorList>
    </citation>
    <scope>NUCLEOTIDE SEQUENCE [LARGE SCALE GENOMIC DNA]</scope>
    <source>
        <strain evidence="1 2">FAN1</strain>
    </source>
</reference>
<dbReference type="Proteomes" id="UP000270034">
    <property type="component" value="Chromosome"/>
</dbReference>